<dbReference type="Pfam" id="PF11951">
    <property type="entry name" value="Fungal_trans_2"/>
    <property type="match status" value="2"/>
</dbReference>
<evidence type="ECO:0000256" key="2">
    <source>
        <dbReference type="ARBA" id="ARBA00023242"/>
    </source>
</evidence>
<dbReference type="PANTHER" id="PTHR37534:SF38">
    <property type="entry name" value="ZN(2)-C6 FUNGAL-TYPE DOMAIN-CONTAINING PROTEIN"/>
    <property type="match status" value="1"/>
</dbReference>
<reference evidence="5" key="1">
    <citation type="submission" date="2022-07" db="EMBL/GenBank/DDBJ databases">
        <title>Draft genome sequence of Zalerion maritima ATCC 34329, a (micro)plastics degrading marine fungus.</title>
        <authorList>
            <person name="Paco A."/>
            <person name="Goncalves M.F.M."/>
            <person name="Rocha-Santos T.A.P."/>
            <person name="Alves A."/>
        </authorList>
    </citation>
    <scope>NUCLEOTIDE SEQUENCE</scope>
    <source>
        <strain evidence="5">ATCC 34329</strain>
    </source>
</reference>
<feature type="region of interest" description="Disordered" evidence="3">
    <location>
        <begin position="538"/>
        <end position="681"/>
    </location>
</feature>
<feature type="region of interest" description="Disordered" evidence="3">
    <location>
        <begin position="339"/>
        <end position="360"/>
    </location>
</feature>
<dbReference type="GO" id="GO:0000981">
    <property type="term" value="F:DNA-binding transcription factor activity, RNA polymerase II-specific"/>
    <property type="evidence" value="ECO:0007669"/>
    <property type="project" value="InterPro"/>
</dbReference>
<feature type="compositionally biased region" description="Polar residues" evidence="3">
    <location>
        <begin position="578"/>
        <end position="592"/>
    </location>
</feature>
<evidence type="ECO:0000256" key="3">
    <source>
        <dbReference type="SAM" id="MobiDB-lite"/>
    </source>
</evidence>
<dbReference type="CDD" id="cd00067">
    <property type="entry name" value="GAL4"/>
    <property type="match status" value="1"/>
</dbReference>
<keyword evidence="6" id="KW-1185">Reference proteome</keyword>
<dbReference type="GO" id="GO:0008270">
    <property type="term" value="F:zinc ion binding"/>
    <property type="evidence" value="ECO:0007669"/>
    <property type="project" value="InterPro"/>
</dbReference>
<dbReference type="Gene3D" id="4.10.240.10">
    <property type="entry name" value="Zn(2)-C6 fungal-type DNA-binding domain"/>
    <property type="match status" value="1"/>
</dbReference>
<dbReference type="InterPro" id="IPR001138">
    <property type="entry name" value="Zn2Cys6_DnaBD"/>
</dbReference>
<dbReference type="AlphaFoldDB" id="A0AAD5RMR6"/>
<evidence type="ECO:0000256" key="1">
    <source>
        <dbReference type="ARBA" id="ARBA00004123"/>
    </source>
</evidence>
<accession>A0AAD5RMR6</accession>
<comment type="subcellular location">
    <subcellularLocation>
        <location evidence="1">Nucleus</location>
    </subcellularLocation>
</comment>
<evidence type="ECO:0000313" key="5">
    <source>
        <dbReference type="EMBL" id="KAJ2898390.1"/>
    </source>
</evidence>
<dbReference type="GO" id="GO:0005634">
    <property type="term" value="C:nucleus"/>
    <property type="evidence" value="ECO:0007669"/>
    <property type="project" value="UniProtKB-SubCell"/>
</dbReference>
<feature type="compositionally biased region" description="Low complexity" evidence="3">
    <location>
        <begin position="561"/>
        <end position="577"/>
    </location>
</feature>
<dbReference type="InterPro" id="IPR021858">
    <property type="entry name" value="Fun_TF"/>
</dbReference>
<dbReference type="PANTHER" id="PTHR37534">
    <property type="entry name" value="TRANSCRIPTIONAL ACTIVATOR PROTEIN UGA3"/>
    <property type="match status" value="1"/>
</dbReference>
<feature type="region of interest" description="Disordered" evidence="3">
    <location>
        <begin position="118"/>
        <end position="171"/>
    </location>
</feature>
<protein>
    <submittedName>
        <fullName evidence="5">Transcriptional regulatory protein moc3</fullName>
    </submittedName>
</protein>
<dbReference type="PROSITE" id="PS00463">
    <property type="entry name" value="ZN2_CY6_FUNGAL_1"/>
    <property type="match status" value="1"/>
</dbReference>
<comment type="caution">
    <text evidence="5">The sequence shown here is derived from an EMBL/GenBank/DDBJ whole genome shotgun (WGS) entry which is preliminary data.</text>
</comment>
<evidence type="ECO:0000313" key="6">
    <source>
        <dbReference type="Proteomes" id="UP001201980"/>
    </source>
</evidence>
<evidence type="ECO:0000259" key="4">
    <source>
        <dbReference type="PROSITE" id="PS50048"/>
    </source>
</evidence>
<feature type="compositionally biased region" description="Polar residues" evidence="3">
    <location>
        <begin position="635"/>
        <end position="675"/>
    </location>
</feature>
<proteinExistence type="predicted"/>
<dbReference type="SUPFAM" id="SSF57701">
    <property type="entry name" value="Zn2/Cys6 DNA-binding domain"/>
    <property type="match status" value="1"/>
</dbReference>
<sequence>MPVLSEDGDLPWSDTHSSPSDDACGAIMIKNHSPWMGHPQQSATSHMHTGQLSPISTGMEIPSLDLAGSASASDASAAFGTSASSVSTWGNLDQDIHWEPSTDDSLHTLKVEPTDDNEFHMEDVNPIPDPIPAKSESNPVADQVQGAKVKRPRGRPRKHPHPPIINTNKVTKGRSKTGCITCRKRKKKCDEAKPRCMNCEKNAVVCEGYHEKQIWKSGKERAEEERLRRESLPSITMQPLFHGIETAEDRIFWKHYCDHLSTVLTVEGEAKNAFKDIMVPLATKHQGVMHGILALSGKHIDFETPYGAKILKDYESSTTREILNARADYHHQQALGAVYADNGPSAGNGGSERDEEEESKTNLHGSYGLMLCFLLQTMAEGDVAGAHRIHLACYQRLMSSCPPRDPTFITFISEFFQYHIYADELLRPARLHSLSAGADWKPPTQLQPPRLIGVVDGLFAHLGQISRIRQTIRNNIAAHFDPVVDYMCLYQAAEIDAAVQEWSPQWPPGDGRDKVTLLYKQMLWIYLFQTIHPPAGSGRASRVLTPLPTTQSRRSNMGPGSSNMSHPLMSSSTHSSPNLPATFSTMTVHSTQLPPPMSPVHSNASSTYQSPNLRPLSSSSSLSQASAPAVIGNPTPAQTPNSQPPSASVTANSTPMLPPLTHTNSMPLLNRAQSKSPPPIRVPEVDSRLVHALNSSLDILDSFKPSDPCQTLLLIPCLLLGVVSFSPNQRERARQAVRAVRGYTGLRNCDRVRELLERVWERMNAGDLLTVWDWQSLAGENGDFLCA</sequence>
<dbReference type="GO" id="GO:0000976">
    <property type="term" value="F:transcription cis-regulatory region binding"/>
    <property type="evidence" value="ECO:0007669"/>
    <property type="project" value="TreeGrafter"/>
</dbReference>
<dbReference type="PROSITE" id="PS50048">
    <property type="entry name" value="ZN2_CY6_FUNGAL_2"/>
    <property type="match status" value="1"/>
</dbReference>
<feature type="domain" description="Zn(2)-C6 fungal-type" evidence="4">
    <location>
        <begin position="178"/>
        <end position="206"/>
    </location>
</feature>
<dbReference type="Pfam" id="PF00172">
    <property type="entry name" value="Zn_clus"/>
    <property type="match status" value="1"/>
</dbReference>
<feature type="compositionally biased region" description="Polar residues" evidence="3">
    <location>
        <begin position="547"/>
        <end position="560"/>
    </location>
</feature>
<name>A0AAD5RMR6_9PEZI</name>
<feature type="compositionally biased region" description="Low complexity" evidence="3">
    <location>
        <begin position="610"/>
        <end position="629"/>
    </location>
</feature>
<feature type="region of interest" description="Disordered" evidence="3">
    <location>
        <begin position="1"/>
        <end position="23"/>
    </location>
</feature>
<feature type="compositionally biased region" description="Polar residues" evidence="3">
    <location>
        <begin position="600"/>
        <end position="609"/>
    </location>
</feature>
<dbReference type="InterPro" id="IPR036864">
    <property type="entry name" value="Zn2-C6_fun-type_DNA-bd_sf"/>
</dbReference>
<feature type="compositionally biased region" description="Basic residues" evidence="3">
    <location>
        <begin position="148"/>
        <end position="161"/>
    </location>
</feature>
<dbReference type="GO" id="GO:0045944">
    <property type="term" value="P:positive regulation of transcription by RNA polymerase II"/>
    <property type="evidence" value="ECO:0007669"/>
    <property type="project" value="TreeGrafter"/>
</dbReference>
<gene>
    <name evidence="5" type="ORF">MKZ38_003942</name>
</gene>
<keyword evidence="2" id="KW-0539">Nucleus</keyword>
<dbReference type="Proteomes" id="UP001201980">
    <property type="component" value="Unassembled WGS sequence"/>
</dbReference>
<dbReference type="EMBL" id="JAKWBI020000232">
    <property type="protein sequence ID" value="KAJ2898390.1"/>
    <property type="molecule type" value="Genomic_DNA"/>
</dbReference>
<organism evidence="5 6">
    <name type="scientific">Zalerion maritima</name>
    <dbReference type="NCBI Taxonomy" id="339359"/>
    <lineage>
        <taxon>Eukaryota</taxon>
        <taxon>Fungi</taxon>
        <taxon>Dikarya</taxon>
        <taxon>Ascomycota</taxon>
        <taxon>Pezizomycotina</taxon>
        <taxon>Sordariomycetes</taxon>
        <taxon>Lulworthiomycetidae</taxon>
        <taxon>Lulworthiales</taxon>
        <taxon>Lulworthiaceae</taxon>
        <taxon>Zalerion</taxon>
    </lineage>
</organism>
<dbReference type="SMART" id="SM00066">
    <property type="entry name" value="GAL4"/>
    <property type="match status" value="1"/>
</dbReference>